<accession>A0A1I6HVC4</accession>
<keyword evidence="2" id="KW-0808">Transferase</keyword>
<dbReference type="PANTHER" id="PTHR43233:SF1">
    <property type="entry name" value="FAMILY N-ACETYLTRANSFERASE, PUTATIVE (AFU_ORTHOLOGUE AFUA_6G03350)-RELATED"/>
    <property type="match status" value="1"/>
</dbReference>
<dbReference type="CDD" id="cd04301">
    <property type="entry name" value="NAT_SF"/>
    <property type="match status" value="1"/>
</dbReference>
<name>A0A1I6HVC4_9EURY</name>
<dbReference type="AlphaFoldDB" id="A0A1I6HVC4"/>
<dbReference type="InterPro" id="IPR016181">
    <property type="entry name" value="Acyl_CoA_acyltransferase"/>
</dbReference>
<dbReference type="Pfam" id="PF13508">
    <property type="entry name" value="Acetyltransf_7"/>
    <property type="match status" value="1"/>
</dbReference>
<proteinExistence type="predicted"/>
<dbReference type="PROSITE" id="PS51186">
    <property type="entry name" value="GNAT"/>
    <property type="match status" value="1"/>
</dbReference>
<keyword evidence="3" id="KW-1185">Reference proteome</keyword>
<dbReference type="InterPro" id="IPR053144">
    <property type="entry name" value="Acetyltransferase_Butenolide"/>
</dbReference>
<dbReference type="InterPro" id="IPR000182">
    <property type="entry name" value="GNAT_dom"/>
</dbReference>
<sequence length="152" mass="16625">MDDDYELVRSVPDAETFCALREAAGMSPRSLDGARRGLPNTLFGVRVEYEGGAETDPDARDGPREVVGMARVVGDGGTVYQITDMAVHPDHQGRGLGSAMMDELVAYLDREAPEHAYVNLFADVDGFYERWGFADTAPESVGMYRRFDGDAP</sequence>
<dbReference type="OrthoDB" id="87545at2157"/>
<evidence type="ECO:0000259" key="1">
    <source>
        <dbReference type="PROSITE" id="PS51186"/>
    </source>
</evidence>
<organism evidence="2 3">
    <name type="scientific">Halogeometricum rufum</name>
    <dbReference type="NCBI Taxonomy" id="553469"/>
    <lineage>
        <taxon>Archaea</taxon>
        <taxon>Methanobacteriati</taxon>
        <taxon>Methanobacteriota</taxon>
        <taxon>Stenosarchaea group</taxon>
        <taxon>Halobacteria</taxon>
        <taxon>Halobacteriales</taxon>
        <taxon>Haloferacaceae</taxon>
        <taxon>Halogeometricum</taxon>
    </lineage>
</organism>
<feature type="domain" description="N-acetyltransferase" evidence="1">
    <location>
        <begin position="6"/>
        <end position="152"/>
    </location>
</feature>
<dbReference type="RefSeq" id="WP_089808178.1">
    <property type="nucleotide sequence ID" value="NZ_FOYT01000002.1"/>
</dbReference>
<evidence type="ECO:0000313" key="3">
    <source>
        <dbReference type="Proteomes" id="UP000198531"/>
    </source>
</evidence>
<dbReference type="EMBL" id="FOYT01000002">
    <property type="protein sequence ID" value="SFR58406.1"/>
    <property type="molecule type" value="Genomic_DNA"/>
</dbReference>
<protein>
    <submittedName>
        <fullName evidence="2">Acetyltransferase (GNAT) domain-containing protein</fullName>
    </submittedName>
</protein>
<evidence type="ECO:0000313" key="2">
    <source>
        <dbReference type="EMBL" id="SFR58406.1"/>
    </source>
</evidence>
<dbReference type="Proteomes" id="UP000198531">
    <property type="component" value="Unassembled WGS sequence"/>
</dbReference>
<dbReference type="SUPFAM" id="SSF55729">
    <property type="entry name" value="Acyl-CoA N-acyltransferases (Nat)"/>
    <property type="match status" value="1"/>
</dbReference>
<dbReference type="PANTHER" id="PTHR43233">
    <property type="entry name" value="FAMILY N-ACETYLTRANSFERASE, PUTATIVE (AFU_ORTHOLOGUE AFUA_6G03350)-RELATED"/>
    <property type="match status" value="1"/>
</dbReference>
<reference evidence="3" key="1">
    <citation type="submission" date="2016-10" db="EMBL/GenBank/DDBJ databases">
        <authorList>
            <person name="Varghese N."/>
            <person name="Submissions S."/>
        </authorList>
    </citation>
    <scope>NUCLEOTIDE SEQUENCE [LARGE SCALE GENOMIC DNA]</scope>
    <source>
        <strain evidence="3">CGMCC 1.7736</strain>
    </source>
</reference>
<dbReference type="Gene3D" id="3.40.630.30">
    <property type="match status" value="1"/>
</dbReference>
<gene>
    <name evidence="2" type="ORF">SAMN04487947_2554</name>
</gene>
<dbReference type="GO" id="GO:0016747">
    <property type="term" value="F:acyltransferase activity, transferring groups other than amino-acyl groups"/>
    <property type="evidence" value="ECO:0007669"/>
    <property type="project" value="InterPro"/>
</dbReference>
<dbReference type="STRING" id="553469.SAMN04487947_2554"/>